<protein>
    <submittedName>
        <fullName evidence="1">LO7</fullName>
    </submittedName>
</protein>
<organism evidence="1">
    <name type="scientific">Sand tiger adomavirus 1</name>
    <dbReference type="NCBI Taxonomy" id="3238819"/>
    <lineage>
        <taxon>Viruses</taxon>
        <taxon>Adomaviruses</taxon>
    </lineage>
</organism>
<accession>A0AB39ACB6</accession>
<proteinExistence type="predicted"/>
<reference evidence="1" key="1">
    <citation type="submission" date="2024-07" db="EMBL/GenBank/DDBJ databases">
        <authorList>
            <person name="Powell A.L."/>
            <person name="Camus A.C."/>
            <person name="Leary J.H."/>
            <person name="Ng T.F.F."/>
        </authorList>
    </citation>
    <scope>NUCLEOTIDE SEQUENCE</scope>
    <source>
        <strain evidence="1">UGA1</strain>
    </source>
</reference>
<sequence length="522" mass="57808">MDSGMTTSNETGYDNDLAAVGQENAVKHHGSAQLTDRLTVRDATGGNLTENCNKQGVTETTLNLNVARNESIVQGSLQFYVRATIGCSAGGIWQSENAGADNFVAIAAGNAIGSIALPPNICNMQFQHVDLRVGAQGSVNAFCPNTRSSMAGHGILAYMNNYVNQPESGGTVQEANLDDVEGHSYRESLQASRSEDALQGFERLYHQLNNVCNMLCDSEFTDDEIVTCFPTGLCLSLRLVTNDFRIRSTIHQTAASRWTILFEELKVMYTVARIPSHNIDRELPTARFATVDTGCNMMPLQAGQTMATVPITKTDMELVPQYFIIVYGHREAYNPVFMSTAQLSGIRDKLLTLRCTLNGDTTPDFMSTFLGHTVSLQELGSRRTMRQAWLCRMGRAFGRVGYRLRPPIENHMQQHTSTRLGCRCFAICTDPSMQLLREGCAGAQSGRLEARVTFEAAGQDECLWVFVWTKQNIVFEKQSDAYSSSPQWTLQESETRPAFTELYTDRTHCYPGYDVATDDTDV</sequence>
<evidence type="ECO:0000313" key="1">
    <source>
        <dbReference type="EMBL" id="XDG19108.1"/>
    </source>
</evidence>
<name>A0AB39ACB6_9VIRU</name>
<dbReference type="EMBL" id="PQ069217">
    <property type="protein sequence ID" value="XDG19108.1"/>
    <property type="molecule type" value="Genomic_DNA"/>
</dbReference>